<evidence type="ECO:0000256" key="1">
    <source>
        <dbReference type="SAM" id="MobiDB-lite"/>
    </source>
</evidence>
<gene>
    <name evidence="3" type="ORF">PV05_08977</name>
</gene>
<name>A0A0D2CTN1_9EURO</name>
<dbReference type="OrthoDB" id="674604at2759"/>
<feature type="compositionally biased region" description="Basic and acidic residues" evidence="1">
    <location>
        <begin position="51"/>
        <end position="65"/>
    </location>
</feature>
<dbReference type="STRING" id="348802.A0A0D2CTN1"/>
<dbReference type="EMBL" id="KN847321">
    <property type="protein sequence ID" value="KIW53402.1"/>
    <property type="molecule type" value="Genomic_DNA"/>
</dbReference>
<dbReference type="RefSeq" id="XP_013313986.1">
    <property type="nucleotide sequence ID" value="XM_013458532.1"/>
</dbReference>
<organism evidence="3 4">
    <name type="scientific">Exophiala xenobiotica</name>
    <dbReference type="NCBI Taxonomy" id="348802"/>
    <lineage>
        <taxon>Eukaryota</taxon>
        <taxon>Fungi</taxon>
        <taxon>Dikarya</taxon>
        <taxon>Ascomycota</taxon>
        <taxon>Pezizomycotina</taxon>
        <taxon>Eurotiomycetes</taxon>
        <taxon>Chaetothyriomycetidae</taxon>
        <taxon>Chaetothyriales</taxon>
        <taxon>Herpotrichiellaceae</taxon>
        <taxon>Exophiala</taxon>
    </lineage>
</organism>
<dbReference type="InterPro" id="IPR010730">
    <property type="entry name" value="HET"/>
</dbReference>
<dbReference type="GeneID" id="25330885"/>
<evidence type="ECO:0000313" key="4">
    <source>
        <dbReference type="Proteomes" id="UP000054342"/>
    </source>
</evidence>
<proteinExistence type="predicted"/>
<dbReference type="Pfam" id="PF06985">
    <property type="entry name" value="HET"/>
    <property type="match status" value="1"/>
</dbReference>
<dbReference type="AlphaFoldDB" id="A0A0D2CTN1"/>
<reference evidence="3 4" key="1">
    <citation type="submission" date="2015-01" db="EMBL/GenBank/DDBJ databases">
        <title>The Genome Sequence of Exophiala xenobiotica CBS118157.</title>
        <authorList>
            <consortium name="The Broad Institute Genomics Platform"/>
            <person name="Cuomo C."/>
            <person name="de Hoog S."/>
            <person name="Gorbushina A."/>
            <person name="Stielow B."/>
            <person name="Teixiera M."/>
            <person name="Abouelleil A."/>
            <person name="Chapman S.B."/>
            <person name="Priest M."/>
            <person name="Young S.K."/>
            <person name="Wortman J."/>
            <person name="Nusbaum C."/>
            <person name="Birren B."/>
        </authorList>
    </citation>
    <scope>NUCLEOTIDE SEQUENCE [LARGE SCALE GENOMIC DNA]</scope>
    <source>
        <strain evidence="3 4">CBS 118157</strain>
    </source>
</reference>
<keyword evidence="4" id="KW-1185">Reference proteome</keyword>
<dbReference type="PANTHER" id="PTHR10622">
    <property type="entry name" value="HET DOMAIN-CONTAINING PROTEIN"/>
    <property type="match status" value="1"/>
</dbReference>
<protein>
    <recommendedName>
        <fullName evidence="2">Heterokaryon incompatibility domain-containing protein</fullName>
    </recommendedName>
</protein>
<dbReference type="HOGENOM" id="CLU_000288_138_0_1"/>
<sequence>MRVLNTTTFELEEIPTAPTKAERLQALQAKAEPKKAPEYAILSHRWITSKPKSDSDLDSGAKEEAATGTKQQAKSESESEVTFDVLSKWLESAHLRRSIRKIKKACHITGVKNINDPFAGHEHDKRFGRSTEKIKTACRIARTANIKWLWIDTCCIDKSSDAEMAESLRSMYRWYRNAKICYAYLYDVDSTGTVGVFDLFQASKTLRNGEDQQSRSSNSVWFERGWTLQELLAPKEVCFYDFKWRVIGTKTELAKDIAAVTGIDAKYLGHDRAFRKACIATKMSWLANRTTTRSEDIAYSTLGIFSISDFTPLYGEGMSAFLRLQKALVPRQDESLYAWEMPDSKNRLCSGWATHEWGLLAPWPACFRGSAHINVDGEKSERYLGGFNILGPGVNVHVGRSELGGELINRKTARTLTLNCWTSDKKAVRIPIKRASKNSQLWRRQECHKLDTSGSSDVPKTNLKSIATGTMTVPVLVVQPSVADDSDDDRC</sequence>
<accession>A0A0D2CTN1</accession>
<feature type="domain" description="Heterokaryon incompatibility" evidence="2">
    <location>
        <begin position="128"/>
        <end position="230"/>
    </location>
</feature>
<evidence type="ECO:0000313" key="3">
    <source>
        <dbReference type="EMBL" id="KIW53402.1"/>
    </source>
</evidence>
<dbReference type="PANTHER" id="PTHR10622:SF10">
    <property type="entry name" value="HET DOMAIN-CONTAINING PROTEIN"/>
    <property type="match status" value="1"/>
</dbReference>
<dbReference type="Proteomes" id="UP000054342">
    <property type="component" value="Unassembled WGS sequence"/>
</dbReference>
<feature type="region of interest" description="Disordered" evidence="1">
    <location>
        <begin position="50"/>
        <end position="77"/>
    </location>
</feature>
<evidence type="ECO:0000259" key="2">
    <source>
        <dbReference type="Pfam" id="PF06985"/>
    </source>
</evidence>